<dbReference type="Proteomes" id="UP000018208">
    <property type="component" value="Unassembled WGS sequence"/>
</dbReference>
<protein>
    <submittedName>
        <fullName evidence="1">Uncharacterized protein</fullName>
    </submittedName>
</protein>
<keyword evidence="3" id="KW-1185">Reference proteome</keyword>
<dbReference type="EMBL" id="AUWU02000003">
    <property type="protein sequence ID" value="KAH0574791.1"/>
    <property type="molecule type" value="Genomic_DNA"/>
</dbReference>
<dbReference type="EMBL" id="KI546166">
    <property type="protein sequence ID" value="EST42100.1"/>
    <property type="molecule type" value="Genomic_DNA"/>
</dbReference>
<reference evidence="1 2" key="1">
    <citation type="journal article" date="2014" name="PLoS Genet.">
        <title>The Genome of Spironucleus salmonicida Highlights a Fish Pathogen Adapted to Fluctuating Environments.</title>
        <authorList>
            <person name="Xu F."/>
            <person name="Jerlstrom-Hultqvist J."/>
            <person name="Einarsson E."/>
            <person name="Astvaldsson A."/>
            <person name="Svard S.G."/>
            <person name="Andersson J.O."/>
        </authorList>
    </citation>
    <scope>NUCLEOTIDE SEQUENCE</scope>
    <source>
        <strain evidence="2">ATCC 50377</strain>
    </source>
</reference>
<reference evidence="2" key="2">
    <citation type="submission" date="2020-12" db="EMBL/GenBank/DDBJ databases">
        <title>New Spironucleus salmonicida genome in near-complete chromosomes.</title>
        <authorList>
            <person name="Xu F."/>
            <person name="Kurt Z."/>
            <person name="Jimenez-Gonzalez A."/>
            <person name="Astvaldsson A."/>
            <person name="Andersson J.O."/>
            <person name="Svard S.G."/>
        </authorList>
    </citation>
    <scope>NUCLEOTIDE SEQUENCE</scope>
    <source>
        <strain evidence="2">ATCC 50377</strain>
    </source>
</reference>
<gene>
    <name evidence="1" type="ORF">SS50377_18409</name>
    <name evidence="2" type="ORF">SS50377_22406</name>
</gene>
<sequence length="107" mass="13057">MSLSQTYLNHIFAVPQKQFYENRFLEIPSDLTKNESIEELQQTRQFRSLIYLRKKKHTFNVEKAERFIKKWQYKHDVSVTRALSYQTQRIILKRDLPMVTGQSWDFK</sequence>
<dbReference type="VEuPathDB" id="GiardiaDB:SS50377_22406"/>
<proteinExistence type="predicted"/>
<organism evidence="1">
    <name type="scientific">Spironucleus salmonicida</name>
    <dbReference type="NCBI Taxonomy" id="348837"/>
    <lineage>
        <taxon>Eukaryota</taxon>
        <taxon>Metamonada</taxon>
        <taxon>Diplomonadida</taxon>
        <taxon>Hexamitidae</taxon>
        <taxon>Hexamitinae</taxon>
        <taxon>Spironucleus</taxon>
    </lineage>
</organism>
<name>V6LC67_9EUKA</name>
<evidence type="ECO:0000313" key="1">
    <source>
        <dbReference type="EMBL" id="EST42100.1"/>
    </source>
</evidence>
<evidence type="ECO:0000313" key="2">
    <source>
        <dbReference type="EMBL" id="KAH0574791.1"/>
    </source>
</evidence>
<accession>V6LC67</accession>
<dbReference type="AlphaFoldDB" id="V6LC67"/>
<evidence type="ECO:0000313" key="3">
    <source>
        <dbReference type="Proteomes" id="UP000018208"/>
    </source>
</evidence>